<protein>
    <submittedName>
        <fullName evidence="1">Uncharacterized protein</fullName>
    </submittedName>
</protein>
<keyword evidence="2" id="KW-1185">Reference proteome</keyword>
<reference evidence="2" key="1">
    <citation type="journal article" date="2022" name="Mol. Ecol. Resour.">
        <title>The genomes of chicory, endive, great burdock and yacon provide insights into Asteraceae palaeo-polyploidization history and plant inulin production.</title>
        <authorList>
            <person name="Fan W."/>
            <person name="Wang S."/>
            <person name="Wang H."/>
            <person name="Wang A."/>
            <person name="Jiang F."/>
            <person name="Liu H."/>
            <person name="Zhao H."/>
            <person name="Xu D."/>
            <person name="Zhang Y."/>
        </authorList>
    </citation>
    <scope>NUCLEOTIDE SEQUENCE [LARGE SCALE GENOMIC DNA]</scope>
    <source>
        <strain evidence="2">cv. Yunnan</strain>
    </source>
</reference>
<organism evidence="1 2">
    <name type="scientific">Smallanthus sonchifolius</name>
    <dbReference type="NCBI Taxonomy" id="185202"/>
    <lineage>
        <taxon>Eukaryota</taxon>
        <taxon>Viridiplantae</taxon>
        <taxon>Streptophyta</taxon>
        <taxon>Embryophyta</taxon>
        <taxon>Tracheophyta</taxon>
        <taxon>Spermatophyta</taxon>
        <taxon>Magnoliopsida</taxon>
        <taxon>eudicotyledons</taxon>
        <taxon>Gunneridae</taxon>
        <taxon>Pentapetalae</taxon>
        <taxon>asterids</taxon>
        <taxon>campanulids</taxon>
        <taxon>Asterales</taxon>
        <taxon>Asteraceae</taxon>
        <taxon>Asteroideae</taxon>
        <taxon>Heliantheae alliance</taxon>
        <taxon>Millerieae</taxon>
        <taxon>Smallanthus</taxon>
    </lineage>
</organism>
<evidence type="ECO:0000313" key="1">
    <source>
        <dbReference type="EMBL" id="KAI3819655.1"/>
    </source>
</evidence>
<reference evidence="1 2" key="2">
    <citation type="journal article" date="2022" name="Mol. Ecol. Resour.">
        <title>The genomes of chicory, endive, great burdock and yacon provide insights into Asteraceae paleo-polyploidization history and plant inulin production.</title>
        <authorList>
            <person name="Fan W."/>
            <person name="Wang S."/>
            <person name="Wang H."/>
            <person name="Wang A."/>
            <person name="Jiang F."/>
            <person name="Liu H."/>
            <person name="Zhao H."/>
            <person name="Xu D."/>
            <person name="Zhang Y."/>
        </authorList>
    </citation>
    <scope>NUCLEOTIDE SEQUENCE [LARGE SCALE GENOMIC DNA]</scope>
    <source>
        <strain evidence="2">cv. Yunnan</strain>
        <tissue evidence="1">Leaves</tissue>
    </source>
</reference>
<accession>A0ACB9JIR8</accession>
<proteinExistence type="predicted"/>
<gene>
    <name evidence="1" type="ORF">L1987_13499</name>
</gene>
<comment type="caution">
    <text evidence="1">The sequence shown here is derived from an EMBL/GenBank/DDBJ whole genome shotgun (WGS) entry which is preliminary data.</text>
</comment>
<dbReference type="Proteomes" id="UP001056120">
    <property type="component" value="Linkage Group LG04"/>
</dbReference>
<evidence type="ECO:0000313" key="2">
    <source>
        <dbReference type="Proteomes" id="UP001056120"/>
    </source>
</evidence>
<sequence length="137" mass="15095">MNIQSPLQVKNNHGKTLLDIGALKRIRSGDIKVVPGIKRFHHTSVELIDGDILELDAVVLATGYCSKVPYWLQESELFGKNGFPKGHGWKGKGGLYAAGFTRRGLAGVSADATKIAQDIRNFWNQEINQIKKEGSYS</sequence>
<dbReference type="EMBL" id="CM042021">
    <property type="protein sequence ID" value="KAI3819655.1"/>
    <property type="molecule type" value="Genomic_DNA"/>
</dbReference>
<name>A0ACB9JIR8_9ASTR</name>